<feature type="transmembrane region" description="Helical" evidence="2">
    <location>
        <begin position="113"/>
        <end position="138"/>
    </location>
</feature>
<sequence>MCTVYGVRAPRENAEGRKKSGLSTTSLPTITISSSSSTAEDNTATSASTANTTTSSLVTIKPSATVHSLPSANKENTATPSSTTGTTTSLKTKLLTTTGSGAETASIIQYLNYYLGIIVCLMVCIMTRLSACACIKILRFHTITLEQTRDIADS</sequence>
<keyword evidence="2" id="KW-0812">Transmembrane</keyword>
<organism evidence="3 4">
    <name type="scientific">Mytilus edulis</name>
    <name type="common">Blue mussel</name>
    <dbReference type="NCBI Taxonomy" id="6550"/>
    <lineage>
        <taxon>Eukaryota</taxon>
        <taxon>Metazoa</taxon>
        <taxon>Spiralia</taxon>
        <taxon>Lophotrochozoa</taxon>
        <taxon>Mollusca</taxon>
        <taxon>Bivalvia</taxon>
        <taxon>Autobranchia</taxon>
        <taxon>Pteriomorphia</taxon>
        <taxon>Mytilida</taxon>
        <taxon>Mytiloidea</taxon>
        <taxon>Mytilidae</taxon>
        <taxon>Mytilinae</taxon>
        <taxon>Mytilus</taxon>
    </lineage>
</organism>
<dbReference type="AlphaFoldDB" id="A0A8S3ULG4"/>
<evidence type="ECO:0000256" key="1">
    <source>
        <dbReference type="SAM" id="MobiDB-lite"/>
    </source>
</evidence>
<reference evidence="3" key="1">
    <citation type="submission" date="2021-03" db="EMBL/GenBank/DDBJ databases">
        <authorList>
            <person name="Bekaert M."/>
        </authorList>
    </citation>
    <scope>NUCLEOTIDE SEQUENCE</scope>
</reference>
<keyword evidence="4" id="KW-1185">Reference proteome</keyword>
<protein>
    <submittedName>
        <fullName evidence="3">Uncharacterized protein</fullName>
    </submittedName>
</protein>
<accession>A0A8S3ULG4</accession>
<dbReference type="Proteomes" id="UP000683360">
    <property type="component" value="Unassembled WGS sequence"/>
</dbReference>
<feature type="compositionally biased region" description="Polar residues" evidence="1">
    <location>
        <begin position="65"/>
        <end position="80"/>
    </location>
</feature>
<keyword evidence="2" id="KW-1133">Transmembrane helix</keyword>
<feature type="compositionally biased region" description="Basic and acidic residues" evidence="1">
    <location>
        <begin position="9"/>
        <end position="18"/>
    </location>
</feature>
<evidence type="ECO:0000313" key="4">
    <source>
        <dbReference type="Proteomes" id="UP000683360"/>
    </source>
</evidence>
<dbReference type="EMBL" id="CAJPWZ010002704">
    <property type="protein sequence ID" value="CAG2243530.1"/>
    <property type="molecule type" value="Genomic_DNA"/>
</dbReference>
<evidence type="ECO:0000256" key="2">
    <source>
        <dbReference type="SAM" id="Phobius"/>
    </source>
</evidence>
<feature type="compositionally biased region" description="Low complexity" evidence="1">
    <location>
        <begin position="21"/>
        <end position="60"/>
    </location>
</feature>
<evidence type="ECO:0000313" key="3">
    <source>
        <dbReference type="EMBL" id="CAG2243530.1"/>
    </source>
</evidence>
<comment type="caution">
    <text evidence="3">The sequence shown here is derived from an EMBL/GenBank/DDBJ whole genome shotgun (WGS) entry which is preliminary data.</text>
</comment>
<feature type="region of interest" description="Disordered" evidence="1">
    <location>
        <begin position="1"/>
        <end position="88"/>
    </location>
</feature>
<gene>
    <name evidence="3" type="ORF">MEDL_55662</name>
</gene>
<name>A0A8S3ULG4_MYTED</name>
<keyword evidence="2" id="KW-0472">Membrane</keyword>
<proteinExistence type="predicted"/>